<name>A0A6A4T1A0_SCOMX</name>
<sequence length="166" mass="18792">MGAVQVQVCTGARMLDVMCNGQVMPPENGICRFIDQKVKDMTFKEGQEFKIRVKPKDDCTCFSINIGHDSDNLALHFNPRFDYGGDSNTLVFNSLSGGCWGDEHRDGNFPFSRGEESKFYINFNSEQFYIKLPDGSMTNFPNRLGDVKYKYFDVSGDARIIGIKIK</sequence>
<evidence type="ECO:0000256" key="2">
    <source>
        <dbReference type="RuleBase" id="RU102079"/>
    </source>
</evidence>
<gene>
    <name evidence="4" type="ORF">F2P81_009895</name>
</gene>
<dbReference type="GO" id="GO:0043236">
    <property type="term" value="F:laminin binding"/>
    <property type="evidence" value="ECO:0007669"/>
    <property type="project" value="TreeGrafter"/>
</dbReference>
<dbReference type="FunFam" id="2.60.120.200:FF:000021">
    <property type="entry name" value="Galectin"/>
    <property type="match status" value="1"/>
</dbReference>
<dbReference type="Gene3D" id="2.60.120.200">
    <property type="match status" value="1"/>
</dbReference>
<evidence type="ECO:0000313" key="5">
    <source>
        <dbReference type="Proteomes" id="UP000438429"/>
    </source>
</evidence>
<dbReference type="InterPro" id="IPR001079">
    <property type="entry name" value="Galectin_CRD"/>
</dbReference>
<dbReference type="Proteomes" id="UP000438429">
    <property type="component" value="Unassembled WGS sequence"/>
</dbReference>
<evidence type="ECO:0000259" key="3">
    <source>
        <dbReference type="PROSITE" id="PS51304"/>
    </source>
</evidence>
<reference evidence="4 5" key="1">
    <citation type="submission" date="2019-06" db="EMBL/GenBank/DDBJ databases">
        <title>Draft genomes of female and male turbot (Scophthalmus maximus).</title>
        <authorList>
            <person name="Xu H."/>
            <person name="Xu X.-W."/>
            <person name="Shao C."/>
            <person name="Chen S."/>
        </authorList>
    </citation>
    <scope>NUCLEOTIDE SEQUENCE [LARGE SCALE GENOMIC DNA]</scope>
    <source>
        <strain evidence="4">Ysfricsl-2016a</strain>
        <tissue evidence="4">Blood</tissue>
    </source>
</reference>
<dbReference type="SMART" id="SM00908">
    <property type="entry name" value="Gal-bind_lectin"/>
    <property type="match status" value="1"/>
</dbReference>
<dbReference type="GO" id="GO:0030246">
    <property type="term" value="F:carbohydrate binding"/>
    <property type="evidence" value="ECO:0007669"/>
    <property type="project" value="UniProtKB-UniRule"/>
</dbReference>
<dbReference type="InterPro" id="IPR013320">
    <property type="entry name" value="ConA-like_dom_sf"/>
</dbReference>
<dbReference type="SUPFAM" id="SSF49899">
    <property type="entry name" value="Concanavalin A-like lectins/glucanases"/>
    <property type="match status" value="1"/>
</dbReference>
<dbReference type="InterPro" id="IPR044156">
    <property type="entry name" value="Galectin-like"/>
</dbReference>
<dbReference type="CDD" id="cd00070">
    <property type="entry name" value="GLECT"/>
    <property type="match status" value="1"/>
</dbReference>
<dbReference type="SMART" id="SM00276">
    <property type="entry name" value="GLECT"/>
    <property type="match status" value="1"/>
</dbReference>
<dbReference type="GO" id="GO:0016936">
    <property type="term" value="F:galactoside binding"/>
    <property type="evidence" value="ECO:0007669"/>
    <property type="project" value="TreeGrafter"/>
</dbReference>
<evidence type="ECO:0000313" key="4">
    <source>
        <dbReference type="EMBL" id="KAF0037021.1"/>
    </source>
</evidence>
<organism evidence="4 5">
    <name type="scientific">Scophthalmus maximus</name>
    <name type="common">Turbot</name>
    <name type="synonym">Psetta maxima</name>
    <dbReference type="NCBI Taxonomy" id="52904"/>
    <lineage>
        <taxon>Eukaryota</taxon>
        <taxon>Metazoa</taxon>
        <taxon>Chordata</taxon>
        <taxon>Craniata</taxon>
        <taxon>Vertebrata</taxon>
        <taxon>Euteleostomi</taxon>
        <taxon>Actinopterygii</taxon>
        <taxon>Neopterygii</taxon>
        <taxon>Teleostei</taxon>
        <taxon>Neoteleostei</taxon>
        <taxon>Acanthomorphata</taxon>
        <taxon>Carangaria</taxon>
        <taxon>Pleuronectiformes</taxon>
        <taxon>Pleuronectoidei</taxon>
        <taxon>Scophthalmidae</taxon>
        <taxon>Scophthalmus</taxon>
    </lineage>
</organism>
<evidence type="ECO:0000256" key="1">
    <source>
        <dbReference type="ARBA" id="ARBA00022734"/>
    </source>
</evidence>
<proteinExistence type="predicted"/>
<keyword evidence="1 2" id="KW-0430">Lectin</keyword>
<dbReference type="PROSITE" id="PS51304">
    <property type="entry name" value="GALECTIN"/>
    <property type="match status" value="1"/>
</dbReference>
<dbReference type="PANTHER" id="PTHR11346:SF97">
    <property type="entry name" value="GALECTIN-1"/>
    <property type="match status" value="1"/>
</dbReference>
<protein>
    <recommendedName>
        <fullName evidence="2">Galectin</fullName>
    </recommendedName>
</protein>
<feature type="domain" description="Galectin" evidence="3">
    <location>
        <begin position="35"/>
        <end position="166"/>
    </location>
</feature>
<comment type="caution">
    <text evidence="4">The sequence shown here is derived from an EMBL/GenBank/DDBJ whole genome shotgun (WGS) entry which is preliminary data.</text>
</comment>
<dbReference type="EMBL" id="VEVO01000009">
    <property type="protein sequence ID" value="KAF0037021.1"/>
    <property type="molecule type" value="Genomic_DNA"/>
</dbReference>
<dbReference type="AlphaFoldDB" id="A0A6A4T1A0"/>
<dbReference type="GO" id="GO:0005615">
    <property type="term" value="C:extracellular space"/>
    <property type="evidence" value="ECO:0007669"/>
    <property type="project" value="TreeGrafter"/>
</dbReference>
<accession>A0A6A4T1A0</accession>
<dbReference type="Pfam" id="PF00337">
    <property type="entry name" value="Gal-bind_lectin"/>
    <property type="match status" value="1"/>
</dbReference>
<dbReference type="PANTHER" id="PTHR11346">
    <property type="entry name" value="GALECTIN"/>
    <property type="match status" value="1"/>
</dbReference>